<reference evidence="2 3" key="1">
    <citation type="submission" date="2016-01" db="EMBL/GenBank/DDBJ databases">
        <authorList>
            <person name="Oliw E.H."/>
        </authorList>
    </citation>
    <scope>NUCLEOTIDE SEQUENCE [LARGE SCALE GENOMIC DNA]</scope>
    <source>
        <strain evidence="2">LMG 27134</strain>
    </source>
</reference>
<evidence type="ECO:0000313" key="2">
    <source>
        <dbReference type="EMBL" id="SAL73982.1"/>
    </source>
</evidence>
<sequence length="456" mass="48733">MSQAHGRYSGSRDNGQRQSRQPSKTTSHRQNKPYVKAPPTRDPAQTASIFKTRSFKLLVDAVGAENIALGLDSNLTRVAELVNGERFTPETAFHIETTLGLPDGFFDQPNPVLTPEIIGRLRSPLDFIHANAEPEIAYEQVLKPAPITQANHPPTLTDRLPREPEMPKKTNGGSPRAVAKTNATAAKPATATPLKSAPAKVKASSKSGAQQTLSLNDVAALENIRRANLHVLTSRKGSKVRLGAVMEISDSNMANRFYGQKRMNDAEANRFTERLGLATGWLDVPRSVTDIPESVSDLLVPPSRRHASDQQELPPAIAPKATAAKKSAGTKAKTAGARLALPPDADGAGGPTGVAAETNSVMGQRDQAVPSAAKPAIREPVDNDVSFSAARQQFAPASVTQVIAEPRRLTSATSLDNLQGIEPIAEALIKTLAGKARTGRLDEMKALELLRQIVSL</sequence>
<proteinExistence type="predicted"/>
<feature type="compositionally biased region" description="Basic and acidic residues" evidence="1">
    <location>
        <begin position="159"/>
        <end position="168"/>
    </location>
</feature>
<feature type="compositionally biased region" description="Low complexity" evidence="1">
    <location>
        <begin position="175"/>
        <end position="209"/>
    </location>
</feature>
<feature type="region of interest" description="Disordered" evidence="1">
    <location>
        <begin position="147"/>
        <end position="209"/>
    </location>
</feature>
<dbReference type="RefSeq" id="WP_062093095.1">
    <property type="nucleotide sequence ID" value="NZ_FCOK02000145.1"/>
</dbReference>
<dbReference type="Proteomes" id="UP000054683">
    <property type="component" value="Unassembled WGS sequence"/>
</dbReference>
<feature type="compositionally biased region" description="Low complexity" evidence="1">
    <location>
        <begin position="314"/>
        <end position="335"/>
    </location>
</feature>
<accession>A0A158JYJ8</accession>
<feature type="region of interest" description="Disordered" evidence="1">
    <location>
        <begin position="301"/>
        <end position="335"/>
    </location>
</feature>
<feature type="compositionally biased region" description="Polar residues" evidence="1">
    <location>
        <begin position="11"/>
        <end position="25"/>
    </location>
</feature>
<evidence type="ECO:0000313" key="3">
    <source>
        <dbReference type="Proteomes" id="UP000054683"/>
    </source>
</evidence>
<feature type="region of interest" description="Disordered" evidence="1">
    <location>
        <begin position="1"/>
        <end position="45"/>
    </location>
</feature>
<protein>
    <submittedName>
        <fullName evidence="2">Uncharacterized protein</fullName>
    </submittedName>
</protein>
<dbReference type="OrthoDB" id="9124256at2"/>
<evidence type="ECO:0000256" key="1">
    <source>
        <dbReference type="SAM" id="MobiDB-lite"/>
    </source>
</evidence>
<dbReference type="AlphaFoldDB" id="A0A158JYJ8"/>
<name>A0A158JYJ8_9BURK</name>
<organism evidence="2 3">
    <name type="scientific">Caballeronia udeis</name>
    <dbReference type="NCBI Taxonomy" id="1232866"/>
    <lineage>
        <taxon>Bacteria</taxon>
        <taxon>Pseudomonadati</taxon>
        <taxon>Pseudomonadota</taxon>
        <taxon>Betaproteobacteria</taxon>
        <taxon>Burkholderiales</taxon>
        <taxon>Burkholderiaceae</taxon>
        <taxon>Caballeronia</taxon>
    </lineage>
</organism>
<dbReference type="EMBL" id="FCOK02000145">
    <property type="protein sequence ID" value="SAL73982.1"/>
    <property type="molecule type" value="Genomic_DNA"/>
</dbReference>
<gene>
    <name evidence="2" type="ORF">AWB69_09116</name>
</gene>